<dbReference type="InterPro" id="IPR006059">
    <property type="entry name" value="SBP"/>
</dbReference>
<dbReference type="Gene3D" id="3.40.190.10">
    <property type="entry name" value="Periplasmic binding protein-like II"/>
    <property type="match status" value="2"/>
</dbReference>
<name>A0A2T6ATG9_9BACL</name>
<dbReference type="RefSeq" id="WP_108026855.1">
    <property type="nucleotide sequence ID" value="NZ_QBKR01000054.1"/>
</dbReference>
<feature type="signal peptide" evidence="4">
    <location>
        <begin position="1"/>
        <end position="22"/>
    </location>
</feature>
<feature type="chain" id="PRO_5015685468" evidence="4">
    <location>
        <begin position="23"/>
        <end position="426"/>
    </location>
</feature>
<keyword evidence="2" id="KW-0813">Transport</keyword>
<evidence type="ECO:0000313" key="5">
    <source>
        <dbReference type="EMBL" id="PTX47113.1"/>
    </source>
</evidence>
<evidence type="ECO:0000313" key="6">
    <source>
        <dbReference type="Proteomes" id="UP000244240"/>
    </source>
</evidence>
<accession>A0A2T6ATG9</accession>
<dbReference type="PANTHER" id="PTHR30061:SF50">
    <property type="entry name" value="MALTOSE_MALTODEXTRIN-BINDING PERIPLASMIC PROTEIN"/>
    <property type="match status" value="1"/>
</dbReference>
<dbReference type="GO" id="GO:1901982">
    <property type="term" value="F:maltose binding"/>
    <property type="evidence" value="ECO:0007669"/>
    <property type="project" value="TreeGrafter"/>
</dbReference>
<protein>
    <submittedName>
        <fullName evidence="5">Carbohydrate ABC transporter substrate-binding protein (CUT1 family)</fullName>
    </submittedName>
</protein>
<dbReference type="PROSITE" id="PS51257">
    <property type="entry name" value="PROKAR_LIPOPROTEIN"/>
    <property type="match status" value="1"/>
</dbReference>
<organism evidence="5 6">
    <name type="scientific">Melghirimyces profundicolus</name>
    <dbReference type="NCBI Taxonomy" id="1242148"/>
    <lineage>
        <taxon>Bacteria</taxon>
        <taxon>Bacillati</taxon>
        <taxon>Bacillota</taxon>
        <taxon>Bacilli</taxon>
        <taxon>Bacillales</taxon>
        <taxon>Thermoactinomycetaceae</taxon>
        <taxon>Melghirimyces</taxon>
    </lineage>
</organism>
<evidence type="ECO:0000256" key="1">
    <source>
        <dbReference type="ARBA" id="ARBA00008520"/>
    </source>
</evidence>
<dbReference type="GO" id="GO:0015768">
    <property type="term" value="P:maltose transport"/>
    <property type="evidence" value="ECO:0007669"/>
    <property type="project" value="TreeGrafter"/>
</dbReference>
<comment type="caution">
    <text evidence="5">The sequence shown here is derived from an EMBL/GenBank/DDBJ whole genome shotgun (WGS) entry which is preliminary data.</text>
</comment>
<dbReference type="Proteomes" id="UP000244240">
    <property type="component" value="Unassembled WGS sequence"/>
</dbReference>
<dbReference type="OrthoDB" id="9763054at2"/>
<dbReference type="EMBL" id="QBKR01000054">
    <property type="protein sequence ID" value="PTX47113.1"/>
    <property type="molecule type" value="Genomic_DNA"/>
</dbReference>
<gene>
    <name evidence="5" type="ORF">C8P63_1541</name>
</gene>
<reference evidence="5 6" key="1">
    <citation type="submission" date="2018-04" db="EMBL/GenBank/DDBJ databases">
        <title>Genomic Encyclopedia of Archaeal and Bacterial Type Strains, Phase II (KMG-II): from individual species to whole genera.</title>
        <authorList>
            <person name="Goeker M."/>
        </authorList>
    </citation>
    <scope>NUCLEOTIDE SEQUENCE [LARGE SCALE GENOMIC DNA]</scope>
    <source>
        <strain evidence="5 6">DSM 45787</strain>
    </source>
</reference>
<evidence type="ECO:0000256" key="4">
    <source>
        <dbReference type="SAM" id="SignalP"/>
    </source>
</evidence>
<keyword evidence="3 4" id="KW-0732">Signal</keyword>
<dbReference type="GO" id="GO:0055052">
    <property type="term" value="C:ATP-binding cassette (ABC) transporter complex, substrate-binding subunit-containing"/>
    <property type="evidence" value="ECO:0007669"/>
    <property type="project" value="TreeGrafter"/>
</dbReference>
<evidence type="ECO:0000256" key="2">
    <source>
        <dbReference type="ARBA" id="ARBA00022448"/>
    </source>
</evidence>
<dbReference type="GO" id="GO:0042956">
    <property type="term" value="P:maltodextrin transmembrane transport"/>
    <property type="evidence" value="ECO:0007669"/>
    <property type="project" value="TreeGrafter"/>
</dbReference>
<proteinExistence type="inferred from homology"/>
<keyword evidence="6" id="KW-1185">Reference proteome</keyword>
<dbReference type="Pfam" id="PF01547">
    <property type="entry name" value="SBP_bac_1"/>
    <property type="match status" value="1"/>
</dbReference>
<comment type="similarity">
    <text evidence="1">Belongs to the bacterial solute-binding protein 1 family.</text>
</comment>
<dbReference type="SUPFAM" id="SSF53850">
    <property type="entry name" value="Periplasmic binding protein-like II"/>
    <property type="match status" value="1"/>
</dbReference>
<sequence>MKKILFFVFAILLAITTSGCSATDGSSGNTGGKSEDTVTLTIFNNKVEIAEQLNQLKKEYEASHPKVKLQITTVGGSGDYSAALKARFAASEVPDIFVNKGNEEARLWKDKLLDMSDEPWVEHLLPSTREAMTVEGNLLGMPVGIEGYGYIYNKDLFEKAGIKKLPTTLSELEETAKTLEKHDITAFSNGYQEYWILGNHLMNVALAKQDDPSQFITDWKEGKATAKGNPIFEDWVNLIDLTVKYGQKNPLTTDYNTQVQMFANGETAMLQQGNWSEVMLDKLNPDMNIGFLPMPINNDPKLNDNIFVGVPMYWVVHKESPHAEEAKEFLNWLVSKDIGKQYIVKEFKFIPAFDNIPFEESDLGQLASSTQDYVQKDKTLGWYFNDTPVGANKEFASSIQRYISGDINKDELLTQLDKTVQNLAQK</sequence>
<dbReference type="PANTHER" id="PTHR30061">
    <property type="entry name" value="MALTOSE-BINDING PERIPLASMIC PROTEIN"/>
    <property type="match status" value="1"/>
</dbReference>
<dbReference type="AlphaFoldDB" id="A0A2T6ATG9"/>
<evidence type="ECO:0000256" key="3">
    <source>
        <dbReference type="ARBA" id="ARBA00022729"/>
    </source>
</evidence>